<evidence type="ECO:0000313" key="3">
    <source>
        <dbReference type="Proteomes" id="UP001601444"/>
    </source>
</evidence>
<proteinExistence type="predicted"/>
<feature type="transmembrane region" description="Helical" evidence="1">
    <location>
        <begin position="27"/>
        <end position="50"/>
    </location>
</feature>
<accession>A0ABW6PX75</accession>
<evidence type="ECO:0000256" key="1">
    <source>
        <dbReference type="SAM" id="Phobius"/>
    </source>
</evidence>
<gene>
    <name evidence="2" type="ORF">ACFYTF_29830</name>
</gene>
<protein>
    <submittedName>
        <fullName evidence="2">Uncharacterized protein</fullName>
    </submittedName>
</protein>
<reference evidence="2 3" key="1">
    <citation type="submission" date="2024-10" db="EMBL/GenBank/DDBJ databases">
        <title>The Natural Products Discovery Center: Release of the First 8490 Sequenced Strains for Exploring Actinobacteria Biosynthetic Diversity.</title>
        <authorList>
            <person name="Kalkreuter E."/>
            <person name="Kautsar S.A."/>
            <person name="Yang D."/>
            <person name="Bader C.D."/>
            <person name="Teijaro C.N."/>
            <person name="Fluegel L."/>
            <person name="Davis C.M."/>
            <person name="Simpson J.R."/>
            <person name="Lauterbach L."/>
            <person name="Steele A.D."/>
            <person name="Gui C."/>
            <person name="Meng S."/>
            <person name="Li G."/>
            <person name="Viehrig K."/>
            <person name="Ye F."/>
            <person name="Su P."/>
            <person name="Kiefer A.F."/>
            <person name="Nichols A."/>
            <person name="Cepeda A.J."/>
            <person name="Yan W."/>
            <person name="Fan B."/>
            <person name="Jiang Y."/>
            <person name="Adhikari A."/>
            <person name="Zheng C.-J."/>
            <person name="Schuster L."/>
            <person name="Cowan T.M."/>
            <person name="Smanski M.J."/>
            <person name="Chevrette M.G."/>
            <person name="De Carvalho L.P.S."/>
            <person name="Shen B."/>
        </authorList>
    </citation>
    <scope>NUCLEOTIDE SEQUENCE [LARGE SCALE GENOMIC DNA]</scope>
    <source>
        <strain evidence="2 3">NPDC004045</strain>
    </source>
</reference>
<keyword evidence="1" id="KW-0472">Membrane</keyword>
<comment type="caution">
    <text evidence="2">The sequence shown here is derived from an EMBL/GenBank/DDBJ whole genome shotgun (WGS) entry which is preliminary data.</text>
</comment>
<feature type="transmembrane region" description="Helical" evidence="1">
    <location>
        <begin position="62"/>
        <end position="80"/>
    </location>
</feature>
<keyword evidence="3" id="KW-1185">Reference proteome</keyword>
<dbReference type="Proteomes" id="UP001601444">
    <property type="component" value="Unassembled WGS sequence"/>
</dbReference>
<keyword evidence="1" id="KW-0812">Transmembrane</keyword>
<name>A0ABW6PX75_9NOCA</name>
<keyword evidence="1" id="KW-1133">Transmembrane helix</keyword>
<organism evidence="2 3">
    <name type="scientific">Nocardia thailandica</name>
    <dbReference type="NCBI Taxonomy" id="257275"/>
    <lineage>
        <taxon>Bacteria</taxon>
        <taxon>Bacillati</taxon>
        <taxon>Actinomycetota</taxon>
        <taxon>Actinomycetes</taxon>
        <taxon>Mycobacteriales</taxon>
        <taxon>Nocardiaceae</taxon>
        <taxon>Nocardia</taxon>
    </lineage>
</organism>
<evidence type="ECO:0000313" key="2">
    <source>
        <dbReference type="EMBL" id="MFF0547046.1"/>
    </source>
</evidence>
<sequence>MPPVAAAGLMVLSVVLALHRGWVLTSLWLLALPVLAAAFVGLVVGFGIALWRAGGQRPRWPLATTIVLAAVGIGVPVLAVTSPEAGAWLRFHLERPAFAAVAAADPPPASDGLYGRPLPGHLCWVSANCRVADLGSAARPVRFVPDFVGIPDGATGYGYFTGAPGPGPFDGFGDPICPRVELADGWWWLGGCP</sequence>
<dbReference type="RefSeq" id="WP_387703200.1">
    <property type="nucleotide sequence ID" value="NZ_JBIAMX010000031.1"/>
</dbReference>
<dbReference type="EMBL" id="JBIAMX010000031">
    <property type="protein sequence ID" value="MFF0547046.1"/>
    <property type="molecule type" value="Genomic_DNA"/>
</dbReference>